<dbReference type="RefSeq" id="WP_182614668.1">
    <property type="nucleotide sequence ID" value="NZ_BAAATF010000002.1"/>
</dbReference>
<reference evidence="1 2" key="1">
    <citation type="submission" date="2020-07" db="EMBL/GenBank/DDBJ databases">
        <title>Sequencing the genomes of 1000 actinobacteria strains.</title>
        <authorList>
            <person name="Klenk H.-P."/>
        </authorList>
    </citation>
    <scope>NUCLEOTIDE SEQUENCE [LARGE SCALE GENOMIC DNA]</scope>
    <source>
        <strain evidence="1 2">DSM 44121</strain>
    </source>
</reference>
<sequence length="117" mass="12621">MSHEIDLGEGARIVVRGVDDDGSVVNADVVLTVSDGTRWVATVLTLGEVARLMDSYRESGECQSGTYFRVPDLLILNTGTVDVLVDVFRALVRTGGYRHELVELGTDGISWMAGAHV</sequence>
<dbReference type="AlphaFoldDB" id="A0A7W3J668"/>
<comment type="caution">
    <text evidence="1">The sequence shown here is derived from an EMBL/GenBank/DDBJ whole genome shotgun (WGS) entry which is preliminary data.</text>
</comment>
<evidence type="ECO:0000313" key="1">
    <source>
        <dbReference type="EMBL" id="MBA8807033.1"/>
    </source>
</evidence>
<dbReference type="Proteomes" id="UP000540568">
    <property type="component" value="Unassembled WGS sequence"/>
</dbReference>
<keyword evidence="2" id="KW-1185">Reference proteome</keyword>
<evidence type="ECO:0000313" key="2">
    <source>
        <dbReference type="Proteomes" id="UP000540568"/>
    </source>
</evidence>
<protein>
    <submittedName>
        <fullName evidence="1">Uncharacterized protein</fullName>
    </submittedName>
</protein>
<proteinExistence type="predicted"/>
<dbReference type="EMBL" id="JACGWV010000001">
    <property type="protein sequence ID" value="MBA8807033.1"/>
    <property type="molecule type" value="Genomic_DNA"/>
</dbReference>
<gene>
    <name evidence="1" type="ORF">FHX71_000975</name>
</gene>
<organism evidence="1 2">
    <name type="scientific">Promicromonospora sukumoe</name>
    <dbReference type="NCBI Taxonomy" id="88382"/>
    <lineage>
        <taxon>Bacteria</taxon>
        <taxon>Bacillati</taxon>
        <taxon>Actinomycetota</taxon>
        <taxon>Actinomycetes</taxon>
        <taxon>Micrococcales</taxon>
        <taxon>Promicromonosporaceae</taxon>
        <taxon>Promicromonospora</taxon>
    </lineage>
</organism>
<name>A0A7W3J668_9MICO</name>
<accession>A0A7W3J668</accession>